<reference evidence="2" key="1">
    <citation type="submission" date="2019-08" db="EMBL/GenBank/DDBJ databases">
        <authorList>
            <person name="Kucharzyk K."/>
            <person name="Murdoch R.W."/>
            <person name="Higgins S."/>
            <person name="Loffler F."/>
        </authorList>
    </citation>
    <scope>NUCLEOTIDE SEQUENCE</scope>
</reference>
<keyword evidence="1" id="KW-0812">Transmembrane</keyword>
<keyword evidence="1" id="KW-0472">Membrane</keyword>
<sequence>MSKVNEIFPKVAVCFVFFLIAATIIYNADKMGNLARSTPSETLNITTQN</sequence>
<dbReference type="AlphaFoldDB" id="A0A645GNG3"/>
<accession>A0A645GNG3</accession>
<dbReference type="EMBL" id="VSSQ01078760">
    <property type="protein sequence ID" value="MPN28458.1"/>
    <property type="molecule type" value="Genomic_DNA"/>
</dbReference>
<evidence type="ECO:0000256" key="1">
    <source>
        <dbReference type="SAM" id="Phobius"/>
    </source>
</evidence>
<gene>
    <name evidence="2" type="ORF">SDC9_175900</name>
</gene>
<name>A0A645GNG3_9ZZZZ</name>
<keyword evidence="1" id="KW-1133">Transmembrane helix</keyword>
<organism evidence="2">
    <name type="scientific">bioreactor metagenome</name>
    <dbReference type="NCBI Taxonomy" id="1076179"/>
    <lineage>
        <taxon>unclassified sequences</taxon>
        <taxon>metagenomes</taxon>
        <taxon>ecological metagenomes</taxon>
    </lineage>
</organism>
<comment type="caution">
    <text evidence="2">The sequence shown here is derived from an EMBL/GenBank/DDBJ whole genome shotgun (WGS) entry which is preliminary data.</text>
</comment>
<protein>
    <submittedName>
        <fullName evidence="2">Uncharacterized protein</fullName>
    </submittedName>
</protein>
<proteinExistence type="predicted"/>
<feature type="transmembrane region" description="Helical" evidence="1">
    <location>
        <begin position="7"/>
        <end position="26"/>
    </location>
</feature>
<evidence type="ECO:0000313" key="2">
    <source>
        <dbReference type="EMBL" id="MPN28458.1"/>
    </source>
</evidence>